<organism evidence="1 2">
    <name type="scientific">Saxophila tyrrhenica</name>
    <dbReference type="NCBI Taxonomy" id="1690608"/>
    <lineage>
        <taxon>Eukaryota</taxon>
        <taxon>Fungi</taxon>
        <taxon>Dikarya</taxon>
        <taxon>Ascomycota</taxon>
        <taxon>Pezizomycotina</taxon>
        <taxon>Dothideomycetes</taxon>
        <taxon>Dothideomycetidae</taxon>
        <taxon>Mycosphaerellales</taxon>
        <taxon>Extremaceae</taxon>
        <taxon>Saxophila</taxon>
    </lineage>
</organism>
<dbReference type="RefSeq" id="XP_064660612.1">
    <property type="nucleotide sequence ID" value="XM_064800661.1"/>
</dbReference>
<name>A0AAV9PDP0_9PEZI</name>
<protein>
    <submittedName>
        <fullName evidence="1">Uncharacterized protein</fullName>
    </submittedName>
</protein>
<keyword evidence="2" id="KW-1185">Reference proteome</keyword>
<dbReference type="Proteomes" id="UP001337655">
    <property type="component" value="Unassembled WGS sequence"/>
</dbReference>
<proteinExistence type="predicted"/>
<evidence type="ECO:0000313" key="2">
    <source>
        <dbReference type="Proteomes" id="UP001337655"/>
    </source>
</evidence>
<dbReference type="EMBL" id="JAVRRT010000005">
    <property type="protein sequence ID" value="KAK5171768.1"/>
    <property type="molecule type" value="Genomic_DNA"/>
</dbReference>
<reference evidence="1 2" key="1">
    <citation type="submission" date="2023-08" db="EMBL/GenBank/DDBJ databases">
        <title>Black Yeasts Isolated from many extreme environments.</title>
        <authorList>
            <person name="Coleine C."/>
            <person name="Stajich J.E."/>
            <person name="Selbmann L."/>
        </authorList>
    </citation>
    <scope>NUCLEOTIDE SEQUENCE [LARGE SCALE GENOMIC DNA]</scope>
    <source>
        <strain evidence="1 2">CCFEE 5935</strain>
    </source>
</reference>
<sequence>MNLVPVFETADTTPRRYFTCFEEEYDVIEDWVAQHKLTYNHFFASYTNYTIKAAQRYSNLKQAQLLERFPVVEFAMMSPLLDFVTEKGERVSNSIDIKNALVDYAVIYEAGPTYGEVDIKNKEANERFPNQIPSGLFGGEKEKAKKAKKTMRHKTNKTIVRMEGVDLGCGEDGDEAKEDEA</sequence>
<evidence type="ECO:0000313" key="1">
    <source>
        <dbReference type="EMBL" id="KAK5171768.1"/>
    </source>
</evidence>
<dbReference type="AlphaFoldDB" id="A0AAV9PDP0"/>
<accession>A0AAV9PDP0</accession>
<dbReference type="GeneID" id="89924751"/>
<comment type="caution">
    <text evidence="1">The sequence shown here is derived from an EMBL/GenBank/DDBJ whole genome shotgun (WGS) entry which is preliminary data.</text>
</comment>
<gene>
    <name evidence="1" type="ORF">LTR77_003404</name>
</gene>